<dbReference type="RefSeq" id="WP_345244209.1">
    <property type="nucleotide sequence ID" value="NZ_BAABHD010000029.1"/>
</dbReference>
<keyword evidence="3" id="KW-1185">Reference proteome</keyword>
<accession>A0ABP8MYB9</accession>
<dbReference type="InterPro" id="IPR026950">
    <property type="entry name" value="Caps_assemb_Wzi"/>
</dbReference>
<reference evidence="3" key="1">
    <citation type="journal article" date="2019" name="Int. J. Syst. Evol. Microbiol.">
        <title>The Global Catalogue of Microorganisms (GCM) 10K type strain sequencing project: providing services to taxonomists for standard genome sequencing and annotation.</title>
        <authorList>
            <consortium name="The Broad Institute Genomics Platform"/>
            <consortium name="The Broad Institute Genome Sequencing Center for Infectious Disease"/>
            <person name="Wu L."/>
            <person name="Ma J."/>
        </authorList>
    </citation>
    <scope>NUCLEOTIDE SEQUENCE [LARGE SCALE GENOMIC DNA]</scope>
    <source>
        <strain evidence="3">JCM 17927</strain>
    </source>
</reference>
<name>A0ABP8MYB9_9BACT</name>
<feature type="signal peptide" evidence="1">
    <location>
        <begin position="1"/>
        <end position="27"/>
    </location>
</feature>
<sequence length="501" mass="55865">MAILARRLTRVLHLALWPALASVGTQAQSPDTSKVNMYLEAGGYVSTSRWTPFWLRANQYGISPLSAPVATLRFGIRKDYAADDTTTNRRHRFGWGFGVNPVVNAGAVNQVHLPEAYVKVKYGIVEFYAGRRREVIGLGDSTLSSGFIIGSGNALPVPKVQLATRGYVPLKFLKNFVAVNAGFAHGWFNVPYIRGAYLHQKYLYTRFGKPSSSVKFHMGLNHQVLWGGEAEYLKQLPFLAKNGKLISSFKYYGNVITGTVPSGNRSQEINEFDSYALGNTVGSIDLALEATTRFGQFQVYHQHIFDDKSGLYFQNLPDGLTGISWKRQPSNETNTALRINRIVVEFLSTMDQTGPAFWLPNSVFQGNDNYFNHTQYIEGWSYFGRAIGTPFIVPWNEMGPEALRSGWGGFFPNNLVNVFYLGAEGLLFNQIKLTGRVSASHNFGTYLALYPAPYRQVSTLLNAQVPLRRFSHTVLTTSLALDLVQLYPSLAGAFVSVRKSW</sequence>
<dbReference type="Proteomes" id="UP001501175">
    <property type="component" value="Unassembled WGS sequence"/>
</dbReference>
<dbReference type="Gene3D" id="2.40.160.130">
    <property type="entry name" value="Capsule assembly protein Wzi"/>
    <property type="match status" value="1"/>
</dbReference>
<dbReference type="Pfam" id="PF14052">
    <property type="entry name" value="Caps_assemb_Wzi"/>
    <property type="match status" value="1"/>
</dbReference>
<dbReference type="InterPro" id="IPR038636">
    <property type="entry name" value="Wzi_sf"/>
</dbReference>
<evidence type="ECO:0000313" key="2">
    <source>
        <dbReference type="EMBL" id="GAA4456783.1"/>
    </source>
</evidence>
<protein>
    <submittedName>
        <fullName evidence="2">Capsule assembly Wzi family protein</fullName>
    </submittedName>
</protein>
<gene>
    <name evidence="2" type="ORF">GCM10023189_26550</name>
</gene>
<comment type="caution">
    <text evidence="2">The sequence shown here is derived from an EMBL/GenBank/DDBJ whole genome shotgun (WGS) entry which is preliminary data.</text>
</comment>
<dbReference type="EMBL" id="BAABHD010000029">
    <property type="protein sequence ID" value="GAA4456783.1"/>
    <property type="molecule type" value="Genomic_DNA"/>
</dbReference>
<feature type="chain" id="PRO_5045084287" evidence="1">
    <location>
        <begin position="28"/>
        <end position="501"/>
    </location>
</feature>
<evidence type="ECO:0000256" key="1">
    <source>
        <dbReference type="SAM" id="SignalP"/>
    </source>
</evidence>
<proteinExistence type="predicted"/>
<organism evidence="2 3">
    <name type="scientific">Nibrella saemangeumensis</name>
    <dbReference type="NCBI Taxonomy" id="1084526"/>
    <lineage>
        <taxon>Bacteria</taxon>
        <taxon>Pseudomonadati</taxon>
        <taxon>Bacteroidota</taxon>
        <taxon>Cytophagia</taxon>
        <taxon>Cytophagales</taxon>
        <taxon>Spirosomataceae</taxon>
        <taxon>Nibrella</taxon>
    </lineage>
</organism>
<evidence type="ECO:0000313" key="3">
    <source>
        <dbReference type="Proteomes" id="UP001501175"/>
    </source>
</evidence>
<keyword evidence="1" id="KW-0732">Signal</keyword>